<dbReference type="AlphaFoldDB" id="A0AAV1B6Z7"/>
<protein>
    <submittedName>
        <fullName evidence="1">Uncharacterized protein</fullName>
    </submittedName>
</protein>
<dbReference type="EMBL" id="OX451741">
    <property type="protein sequence ID" value="CAI8617263.1"/>
    <property type="molecule type" value="Genomic_DNA"/>
</dbReference>
<gene>
    <name evidence="1" type="ORF">VFH_VI067320</name>
</gene>
<keyword evidence="2" id="KW-1185">Reference proteome</keyword>
<proteinExistence type="predicted"/>
<accession>A0AAV1B6Z7</accession>
<sequence>MCRDDEMEKNQMKTETRFFCRIVEDEDCSRFVLVYHLLSTDQRCKIVKIEGWGVAEIEVLFVKLGFNYKVVLKMVGRFGLYQGYWEAKAKGKHQDDMKLEQRRITRSFGSLKFET</sequence>
<evidence type="ECO:0000313" key="2">
    <source>
        <dbReference type="Proteomes" id="UP001157006"/>
    </source>
</evidence>
<evidence type="ECO:0000313" key="1">
    <source>
        <dbReference type="EMBL" id="CAI8617263.1"/>
    </source>
</evidence>
<organism evidence="1 2">
    <name type="scientific">Vicia faba</name>
    <name type="common">Broad bean</name>
    <name type="synonym">Faba vulgaris</name>
    <dbReference type="NCBI Taxonomy" id="3906"/>
    <lineage>
        <taxon>Eukaryota</taxon>
        <taxon>Viridiplantae</taxon>
        <taxon>Streptophyta</taxon>
        <taxon>Embryophyta</taxon>
        <taxon>Tracheophyta</taxon>
        <taxon>Spermatophyta</taxon>
        <taxon>Magnoliopsida</taxon>
        <taxon>eudicotyledons</taxon>
        <taxon>Gunneridae</taxon>
        <taxon>Pentapetalae</taxon>
        <taxon>rosids</taxon>
        <taxon>fabids</taxon>
        <taxon>Fabales</taxon>
        <taxon>Fabaceae</taxon>
        <taxon>Papilionoideae</taxon>
        <taxon>50 kb inversion clade</taxon>
        <taxon>NPAAA clade</taxon>
        <taxon>Hologalegina</taxon>
        <taxon>IRL clade</taxon>
        <taxon>Fabeae</taxon>
        <taxon>Vicia</taxon>
    </lineage>
</organism>
<reference evidence="1 2" key="1">
    <citation type="submission" date="2023-01" db="EMBL/GenBank/DDBJ databases">
        <authorList>
            <person name="Kreplak J."/>
        </authorList>
    </citation>
    <scope>NUCLEOTIDE SEQUENCE [LARGE SCALE GENOMIC DNA]</scope>
</reference>
<dbReference type="Proteomes" id="UP001157006">
    <property type="component" value="Chromosome 6"/>
</dbReference>
<name>A0AAV1B6Z7_VICFA</name>